<organism evidence="1 2">
    <name type="scientific">Candida boidinii</name>
    <name type="common">Yeast</name>
    <dbReference type="NCBI Taxonomy" id="5477"/>
    <lineage>
        <taxon>Eukaryota</taxon>
        <taxon>Fungi</taxon>
        <taxon>Dikarya</taxon>
        <taxon>Ascomycota</taxon>
        <taxon>Saccharomycotina</taxon>
        <taxon>Pichiomycetes</taxon>
        <taxon>Pichiales</taxon>
        <taxon>Pichiaceae</taxon>
        <taxon>Ogataea</taxon>
        <taxon>Ogataea/Candida clade</taxon>
    </lineage>
</organism>
<accession>A0ACB5TW85</accession>
<dbReference type="EMBL" id="BSXV01002777">
    <property type="protein sequence ID" value="GME96701.1"/>
    <property type="molecule type" value="Genomic_DNA"/>
</dbReference>
<evidence type="ECO:0000313" key="1">
    <source>
        <dbReference type="EMBL" id="GME96701.1"/>
    </source>
</evidence>
<protein>
    <submittedName>
        <fullName evidence="1">Unnamed protein product</fullName>
    </submittedName>
</protein>
<gene>
    <name evidence="1" type="ORF">Cboi01_000435900</name>
</gene>
<comment type="caution">
    <text evidence="1">The sequence shown here is derived from an EMBL/GenBank/DDBJ whole genome shotgun (WGS) entry which is preliminary data.</text>
</comment>
<dbReference type="Proteomes" id="UP001165101">
    <property type="component" value="Unassembled WGS sequence"/>
</dbReference>
<keyword evidence="2" id="KW-1185">Reference proteome</keyword>
<reference evidence="1" key="1">
    <citation type="submission" date="2023-04" db="EMBL/GenBank/DDBJ databases">
        <title>Candida boidinii NBRC 1967.</title>
        <authorList>
            <person name="Ichikawa N."/>
            <person name="Sato H."/>
            <person name="Tonouchi N."/>
        </authorList>
    </citation>
    <scope>NUCLEOTIDE SEQUENCE</scope>
    <source>
        <strain evidence="1">NBRC 1967</strain>
    </source>
</reference>
<proteinExistence type="predicted"/>
<sequence>MNMDPNFEVWSGNTNDRQFFNGQGQTPLQFLSNSPQGLTPQGLTPQGLTPQGLTPEQLQQHQLQQHQQQQQLNLHNLQQQFPNAPSQQNGEQQTPSFSGFGAHHDSFSIDPTFNTSPGSFNFVQQQQQQQQYQQQRNPSASFIGNIGNNSTQQQFLQVHQQQLLQNDGSNNFQPPQENDFSGLATTVTSSIDNNFMNTDGSNNDPNNNNNKTTNGPGSSTTDLSNITPLSVENLQAHHNSEDCDLIKKQIDSFTSSIQNVDSNDNNGITVNTSTNTNTNTNTNNNNNKNNSNGNFAISPSGSSLGSSKKASEDLMLIDNKNIKSENSIDGNNNNSNNLGDDLEDQPQISEEELYQRRKAQNRAAQRAFRERKEGKLKELAQKLTCAETEREKLLRQLESLKKENMLLGMENVLLQKNGNGVVSNDVIMGDDQNNGGSSNGNLKDLSPNARSRELTELSTKLNSIHDIRNLHDPIVKDNKFQFPKTRAEFITSIIEDPEHHGFTKEPSSLLSGVGSEVLNTKKNYSVNDKGEQVMTVSMLWDYLNEINSIDEDVDVDIVEVMNKLRGNEVCHGFGPAYLVELVNGVIRECLS</sequence>
<name>A0ACB5TW85_CANBO</name>
<evidence type="ECO:0000313" key="2">
    <source>
        <dbReference type="Proteomes" id="UP001165101"/>
    </source>
</evidence>